<protein>
    <submittedName>
        <fullName evidence="2 4">Uncharacterized protein</fullName>
    </submittedName>
</protein>
<keyword evidence="3" id="KW-1185">Reference proteome</keyword>
<reference evidence="2 3" key="1">
    <citation type="submission" date="2018-11" db="EMBL/GenBank/DDBJ databases">
        <authorList>
            <consortium name="Pathogen Informatics"/>
        </authorList>
    </citation>
    <scope>NUCLEOTIDE SEQUENCE [LARGE SCALE GENOMIC DNA]</scope>
</reference>
<evidence type="ECO:0000313" key="2">
    <source>
        <dbReference type="EMBL" id="VDO98210.1"/>
    </source>
</evidence>
<dbReference type="WBParaSite" id="HPBE_0001401901-mRNA-1">
    <property type="protein sequence ID" value="HPBE_0001401901-mRNA-1"/>
    <property type="gene ID" value="HPBE_0001401901"/>
</dbReference>
<evidence type="ECO:0000313" key="4">
    <source>
        <dbReference type="WBParaSite" id="HPBE_0001401901-mRNA-1"/>
    </source>
</evidence>
<feature type="compositionally biased region" description="Basic and acidic residues" evidence="1">
    <location>
        <begin position="54"/>
        <end position="66"/>
    </location>
</feature>
<name>A0A183FZ71_HELPZ</name>
<proteinExistence type="predicted"/>
<dbReference type="AlphaFoldDB" id="A0A183FZ71"/>
<feature type="region of interest" description="Disordered" evidence="1">
    <location>
        <begin position="24"/>
        <end position="66"/>
    </location>
</feature>
<accession>A0A3P7ZER7</accession>
<dbReference type="EMBL" id="UZAH01028172">
    <property type="protein sequence ID" value="VDO98210.1"/>
    <property type="molecule type" value="Genomic_DNA"/>
</dbReference>
<evidence type="ECO:0000313" key="3">
    <source>
        <dbReference type="Proteomes" id="UP000050761"/>
    </source>
</evidence>
<organism evidence="3 4">
    <name type="scientific">Heligmosomoides polygyrus</name>
    <name type="common">Parasitic roundworm</name>
    <dbReference type="NCBI Taxonomy" id="6339"/>
    <lineage>
        <taxon>Eukaryota</taxon>
        <taxon>Metazoa</taxon>
        <taxon>Ecdysozoa</taxon>
        <taxon>Nematoda</taxon>
        <taxon>Chromadorea</taxon>
        <taxon>Rhabditida</taxon>
        <taxon>Rhabditina</taxon>
        <taxon>Rhabditomorpha</taxon>
        <taxon>Strongyloidea</taxon>
        <taxon>Heligmosomidae</taxon>
        <taxon>Heligmosomoides</taxon>
    </lineage>
</organism>
<reference evidence="4" key="2">
    <citation type="submission" date="2019-09" db="UniProtKB">
        <authorList>
            <consortium name="WormBaseParasite"/>
        </authorList>
    </citation>
    <scope>IDENTIFICATION</scope>
</reference>
<sequence>MDGTEKGGGKRRGLARAITVEARMGMVTSGGKRRQNLQPHTLKKQDTSTQRRQHVWERGHTDQSAA</sequence>
<accession>A0A183FZ71</accession>
<evidence type="ECO:0000256" key="1">
    <source>
        <dbReference type="SAM" id="MobiDB-lite"/>
    </source>
</evidence>
<dbReference type="Proteomes" id="UP000050761">
    <property type="component" value="Unassembled WGS sequence"/>
</dbReference>
<gene>
    <name evidence="2" type="ORF">HPBE_LOCUS14020</name>
</gene>